<feature type="transmembrane region" description="Helical" evidence="3">
    <location>
        <begin position="12"/>
        <end position="31"/>
    </location>
</feature>
<evidence type="ECO:0000256" key="3">
    <source>
        <dbReference type="SAM" id="Phobius"/>
    </source>
</evidence>
<dbReference type="InterPro" id="IPR055356">
    <property type="entry name" value="ZP-N"/>
</dbReference>
<name>A0A9N7U956_PLEPL</name>
<dbReference type="GO" id="GO:0032190">
    <property type="term" value="F:acrosin binding"/>
    <property type="evidence" value="ECO:0007669"/>
    <property type="project" value="TreeGrafter"/>
</dbReference>
<dbReference type="Gene3D" id="2.60.40.4100">
    <property type="entry name" value="Zona pellucida, ZP-C domain"/>
    <property type="match status" value="1"/>
</dbReference>
<dbReference type="PANTHER" id="PTHR11576:SF18">
    <property type="entry name" value="ZONA PELLUCIDA PROTEIN C"/>
    <property type="match status" value="1"/>
</dbReference>
<feature type="region of interest" description="Disordered" evidence="2">
    <location>
        <begin position="392"/>
        <end position="440"/>
    </location>
</feature>
<feature type="compositionally biased region" description="Basic and acidic residues" evidence="2">
    <location>
        <begin position="392"/>
        <end position="402"/>
    </location>
</feature>
<evidence type="ECO:0000313" key="6">
    <source>
        <dbReference type="Proteomes" id="UP001153269"/>
    </source>
</evidence>
<dbReference type="SMART" id="SM00241">
    <property type="entry name" value="ZP"/>
    <property type="match status" value="1"/>
</dbReference>
<feature type="compositionally biased region" description="Polar residues" evidence="2">
    <location>
        <begin position="407"/>
        <end position="417"/>
    </location>
</feature>
<gene>
    <name evidence="5" type="ORF">PLEPLA_LOCUS15008</name>
</gene>
<dbReference type="PROSITE" id="PS51034">
    <property type="entry name" value="ZP_2"/>
    <property type="match status" value="1"/>
</dbReference>
<keyword evidence="1" id="KW-1015">Disulfide bond</keyword>
<protein>
    <recommendedName>
        <fullName evidence="4">ZP domain-containing protein</fullName>
    </recommendedName>
</protein>
<keyword evidence="3" id="KW-0472">Membrane</keyword>
<keyword evidence="3" id="KW-1133">Transmembrane helix</keyword>
<proteinExistence type="predicted"/>
<keyword evidence="3" id="KW-0812">Transmembrane</keyword>
<evidence type="ECO:0000256" key="2">
    <source>
        <dbReference type="SAM" id="MobiDB-lite"/>
    </source>
</evidence>
<dbReference type="Pfam" id="PF00100">
    <property type="entry name" value="Zona_pellucida"/>
    <property type="match status" value="1"/>
</dbReference>
<feature type="compositionally biased region" description="Basic and acidic residues" evidence="2">
    <location>
        <begin position="620"/>
        <end position="643"/>
    </location>
</feature>
<sequence>MWLRSHTAWSTLSFEMGLVGTFVCIFAGYLVSVHSVIINRPDATLSRVFPGLPDDLEPLSFERNFDFSPYDTIFSSWLTRGPDFHMLADLPPILNVPRVQVFCDQSQLTVLVDKRSYGAMLTAEEIQLGDGCLSNRERPNQFVFTYSVDNCGTTLAMHNGLVMFTNTIHINLKNPLAPWWQTSSTVHVSCIPKRSYVRPSFSDSVAPSENGRRFNLKVVTSSWTSVTESNVYERGQVINLQVSAQTKPDQQLFVQSCFVSASPEPQSKPRHAVIMNKGCTAPLGSPYPVVQFVASSRRDVVNVALNTSYLISELYVHCTVIISQQGVTRDSKSCNYNLIQSRWEDLGGDVEVCECCSSKCKALSVRHHPDDQIRATLSTGPLVIVDKDIEMSSEHEVSEPQKKPSAKVTNSMQSDSAVTGDAIISGPSRSRSKVSSPPQGVIMVSEDPAARLTLWLPGQLQQTEDGLTNRLKARDTSSNDHPAPQPSNLPINQIEGQNLNGLKSDPSLRDLKLPLMVDGWLIPAFAEDSPSQTWSGSSTVFGPDVPQVDILLLAEATVNDFNRVHFDQVEDEQAQMQADAAVTPEKQTYYVKPIIRSKLAFSKGTDGTETLSYEEEAVEHEEGKGGTRGCRMDGSKRKQEPKQKGLRSAFLDLLRTMDKAE</sequence>
<dbReference type="GO" id="GO:2000344">
    <property type="term" value="P:positive regulation of acrosome reaction"/>
    <property type="evidence" value="ECO:0007669"/>
    <property type="project" value="TreeGrafter"/>
</dbReference>
<accession>A0A9N7U956</accession>
<feature type="compositionally biased region" description="Low complexity" evidence="2">
    <location>
        <begin position="425"/>
        <end position="438"/>
    </location>
</feature>
<feature type="region of interest" description="Disordered" evidence="2">
    <location>
        <begin position="614"/>
        <end position="648"/>
    </location>
</feature>
<dbReference type="AlphaFoldDB" id="A0A9N7U956"/>
<evidence type="ECO:0000259" key="4">
    <source>
        <dbReference type="PROSITE" id="PS51034"/>
    </source>
</evidence>
<feature type="region of interest" description="Disordered" evidence="2">
    <location>
        <begin position="472"/>
        <end position="491"/>
    </location>
</feature>
<keyword evidence="6" id="KW-1185">Reference proteome</keyword>
<dbReference type="GO" id="GO:0035803">
    <property type="term" value="P:egg coat formation"/>
    <property type="evidence" value="ECO:0007669"/>
    <property type="project" value="TreeGrafter"/>
</dbReference>
<evidence type="ECO:0000313" key="5">
    <source>
        <dbReference type="EMBL" id="CAB1427070.1"/>
    </source>
</evidence>
<organism evidence="5 6">
    <name type="scientific">Pleuronectes platessa</name>
    <name type="common">European plaice</name>
    <dbReference type="NCBI Taxonomy" id="8262"/>
    <lineage>
        <taxon>Eukaryota</taxon>
        <taxon>Metazoa</taxon>
        <taxon>Chordata</taxon>
        <taxon>Craniata</taxon>
        <taxon>Vertebrata</taxon>
        <taxon>Euteleostomi</taxon>
        <taxon>Actinopterygii</taxon>
        <taxon>Neopterygii</taxon>
        <taxon>Teleostei</taxon>
        <taxon>Neoteleostei</taxon>
        <taxon>Acanthomorphata</taxon>
        <taxon>Carangaria</taxon>
        <taxon>Pleuronectiformes</taxon>
        <taxon>Pleuronectoidei</taxon>
        <taxon>Pleuronectidae</taxon>
        <taxon>Pleuronectes</taxon>
    </lineage>
</organism>
<reference evidence="5" key="1">
    <citation type="submission" date="2020-03" db="EMBL/GenBank/DDBJ databases">
        <authorList>
            <person name="Weist P."/>
        </authorList>
    </citation>
    <scope>NUCLEOTIDE SEQUENCE</scope>
</reference>
<dbReference type="PANTHER" id="PTHR11576">
    <property type="entry name" value="ZONA PELLUCIDA SPERM-BINDING PROTEIN 3"/>
    <property type="match status" value="1"/>
</dbReference>
<dbReference type="GO" id="GO:0007339">
    <property type="term" value="P:binding of sperm to zona pellucida"/>
    <property type="evidence" value="ECO:0007669"/>
    <property type="project" value="TreeGrafter"/>
</dbReference>
<dbReference type="Proteomes" id="UP001153269">
    <property type="component" value="Unassembled WGS sequence"/>
</dbReference>
<evidence type="ECO:0000256" key="1">
    <source>
        <dbReference type="ARBA" id="ARBA00023157"/>
    </source>
</evidence>
<dbReference type="Gene3D" id="2.60.40.3210">
    <property type="entry name" value="Zona pellucida, ZP-N domain"/>
    <property type="match status" value="1"/>
</dbReference>
<feature type="domain" description="ZP" evidence="4">
    <location>
        <begin position="102"/>
        <end position="341"/>
    </location>
</feature>
<dbReference type="InterPro" id="IPR042235">
    <property type="entry name" value="ZP-C_dom"/>
</dbReference>
<comment type="caution">
    <text evidence="5">The sequence shown here is derived from an EMBL/GenBank/DDBJ whole genome shotgun (WGS) entry which is preliminary data.</text>
</comment>
<dbReference type="Pfam" id="PF23344">
    <property type="entry name" value="ZP-N"/>
    <property type="match status" value="1"/>
</dbReference>
<dbReference type="InterPro" id="IPR055355">
    <property type="entry name" value="ZP-C"/>
</dbReference>
<dbReference type="GO" id="GO:0031012">
    <property type="term" value="C:extracellular matrix"/>
    <property type="evidence" value="ECO:0007669"/>
    <property type="project" value="TreeGrafter"/>
</dbReference>
<dbReference type="EMBL" id="CADEAL010000939">
    <property type="protein sequence ID" value="CAB1427070.1"/>
    <property type="molecule type" value="Genomic_DNA"/>
</dbReference>
<dbReference type="InterPro" id="IPR001507">
    <property type="entry name" value="ZP_dom"/>
</dbReference>
<dbReference type="FunFam" id="2.60.40.4100:FF:000002">
    <property type="entry name" value="Zona pellucida sperm-binding protein 3"/>
    <property type="match status" value="1"/>
</dbReference>